<dbReference type="PANTHER" id="PTHR35089">
    <property type="entry name" value="CHAPERONE PROTEIN SKP"/>
    <property type="match status" value="1"/>
</dbReference>
<comment type="similarity">
    <text evidence="1">Belongs to the Skp family.</text>
</comment>
<organism evidence="5 6">
    <name type="scientific">Sodaliphilus pleomorphus</name>
    <dbReference type="NCBI Taxonomy" id="2606626"/>
    <lineage>
        <taxon>Bacteria</taxon>
        <taxon>Pseudomonadati</taxon>
        <taxon>Bacteroidota</taxon>
        <taxon>Bacteroidia</taxon>
        <taxon>Bacteroidales</taxon>
        <taxon>Muribaculaceae</taxon>
        <taxon>Sodaliphilus</taxon>
    </lineage>
</organism>
<dbReference type="PANTHER" id="PTHR35089:SF1">
    <property type="entry name" value="CHAPERONE PROTEIN SKP"/>
    <property type="match status" value="1"/>
</dbReference>
<gene>
    <name evidence="5" type="ORF">FYJ29_05615</name>
</gene>
<evidence type="ECO:0000313" key="6">
    <source>
        <dbReference type="Proteomes" id="UP000483362"/>
    </source>
</evidence>
<protein>
    <submittedName>
        <fullName evidence="5">OmpH family outer membrane protein</fullName>
    </submittedName>
</protein>
<evidence type="ECO:0000313" key="5">
    <source>
        <dbReference type="EMBL" id="MSS17240.1"/>
    </source>
</evidence>
<feature type="coiled-coil region" evidence="3">
    <location>
        <begin position="70"/>
        <end position="145"/>
    </location>
</feature>
<evidence type="ECO:0000256" key="4">
    <source>
        <dbReference type="SAM" id="SignalP"/>
    </source>
</evidence>
<dbReference type="GO" id="GO:0050821">
    <property type="term" value="P:protein stabilization"/>
    <property type="evidence" value="ECO:0007669"/>
    <property type="project" value="TreeGrafter"/>
</dbReference>
<sequence>MNFSRKMTKFVMMAALMLAAVSCNQKQPQAKPALPKQANESMVIRYIDPDSITKNYNLAKDFKELTITMQNNLDAAQKVQQQNLQNLESEFQAKEKKNVYATDQAQAQADQARYQKAVNDAQSKLAEMRSKMEKTLQENSQQLQDSIDNYVKIYAKQKGYDMILSKASTFYIDPKYDVTDEVVKGLNQRYTKVAKKK</sequence>
<proteinExistence type="inferred from homology"/>
<dbReference type="AlphaFoldDB" id="A0A6L5XA47"/>
<dbReference type="GO" id="GO:0005829">
    <property type="term" value="C:cytosol"/>
    <property type="evidence" value="ECO:0007669"/>
    <property type="project" value="TreeGrafter"/>
</dbReference>
<accession>A0A6L5XA47</accession>
<keyword evidence="2 4" id="KW-0732">Signal</keyword>
<dbReference type="PROSITE" id="PS51257">
    <property type="entry name" value="PROKAR_LIPOPROTEIN"/>
    <property type="match status" value="1"/>
</dbReference>
<feature type="chain" id="PRO_5026826629" evidence="4">
    <location>
        <begin position="26"/>
        <end position="197"/>
    </location>
</feature>
<dbReference type="EMBL" id="VULT01000007">
    <property type="protein sequence ID" value="MSS17240.1"/>
    <property type="molecule type" value="Genomic_DNA"/>
</dbReference>
<evidence type="ECO:0000256" key="3">
    <source>
        <dbReference type="SAM" id="Coils"/>
    </source>
</evidence>
<dbReference type="GO" id="GO:0051082">
    <property type="term" value="F:unfolded protein binding"/>
    <property type="evidence" value="ECO:0007669"/>
    <property type="project" value="InterPro"/>
</dbReference>
<reference evidence="5 6" key="1">
    <citation type="submission" date="2019-08" db="EMBL/GenBank/DDBJ databases">
        <title>In-depth cultivation of the pig gut microbiome towards novel bacterial diversity and tailored functional studies.</title>
        <authorList>
            <person name="Wylensek D."/>
            <person name="Hitch T.C.A."/>
            <person name="Clavel T."/>
        </authorList>
    </citation>
    <scope>NUCLEOTIDE SEQUENCE [LARGE SCALE GENOMIC DNA]</scope>
    <source>
        <strain evidence="5 6">Oil-RF-744-WCA-WT-10</strain>
    </source>
</reference>
<comment type="caution">
    <text evidence="5">The sequence shown here is derived from an EMBL/GenBank/DDBJ whole genome shotgun (WGS) entry which is preliminary data.</text>
</comment>
<keyword evidence="6" id="KW-1185">Reference proteome</keyword>
<dbReference type="SUPFAM" id="SSF111384">
    <property type="entry name" value="OmpH-like"/>
    <property type="match status" value="1"/>
</dbReference>
<dbReference type="SMART" id="SM00935">
    <property type="entry name" value="OmpH"/>
    <property type="match status" value="1"/>
</dbReference>
<dbReference type="InterPro" id="IPR005632">
    <property type="entry name" value="Chaperone_Skp"/>
</dbReference>
<feature type="signal peptide" evidence="4">
    <location>
        <begin position="1"/>
        <end position="25"/>
    </location>
</feature>
<evidence type="ECO:0000256" key="2">
    <source>
        <dbReference type="ARBA" id="ARBA00022729"/>
    </source>
</evidence>
<dbReference type="Pfam" id="PF03938">
    <property type="entry name" value="OmpH"/>
    <property type="match status" value="1"/>
</dbReference>
<dbReference type="Gene3D" id="3.30.910.20">
    <property type="entry name" value="Skp domain"/>
    <property type="match status" value="1"/>
</dbReference>
<name>A0A6L5XA47_9BACT</name>
<keyword evidence="3" id="KW-0175">Coiled coil</keyword>
<dbReference type="InterPro" id="IPR024930">
    <property type="entry name" value="Skp_dom_sf"/>
</dbReference>
<evidence type="ECO:0000256" key="1">
    <source>
        <dbReference type="ARBA" id="ARBA00009091"/>
    </source>
</evidence>
<dbReference type="Proteomes" id="UP000483362">
    <property type="component" value="Unassembled WGS sequence"/>
</dbReference>
<dbReference type="RefSeq" id="WP_154327207.1">
    <property type="nucleotide sequence ID" value="NZ_CP045696.1"/>
</dbReference>